<sequence>MAVSSPNEPVPYLSYWKSSAFSDPDASIVTDSPTRTFVSNTLQLAATAGVGVGVSVCVGVAVGFDVDSVTLTEPQPAVSLVSPPLYDQTFTCGS</sequence>
<proteinExistence type="predicted"/>
<dbReference type="AlphaFoldDB" id="A0A498L0F8"/>
<organism evidence="1 2">
    <name type="scientific">Halorientalis pallida</name>
    <dbReference type="NCBI Taxonomy" id="2479928"/>
    <lineage>
        <taxon>Archaea</taxon>
        <taxon>Methanobacteriati</taxon>
        <taxon>Methanobacteriota</taxon>
        <taxon>Stenosarchaea group</taxon>
        <taxon>Halobacteria</taxon>
        <taxon>Halobacteriales</taxon>
        <taxon>Haloarculaceae</taxon>
        <taxon>Halorientalis</taxon>
    </lineage>
</organism>
<name>A0A498L0F8_9EURY</name>
<dbReference type="Proteomes" id="UP000289691">
    <property type="component" value="Unassembled WGS sequence"/>
</dbReference>
<keyword evidence="2" id="KW-1185">Reference proteome</keyword>
<reference evidence="1 2" key="1">
    <citation type="submission" date="2019-01" db="EMBL/GenBank/DDBJ databases">
        <title>Halorientalis sp. F13-25 a new haloarchaeum isolated from hypersaline water.</title>
        <authorList>
            <person name="Ana D.-V."/>
            <person name="Cristina S.-P."/>
            <person name="Antonio V."/>
        </authorList>
    </citation>
    <scope>NUCLEOTIDE SEQUENCE [LARGE SCALE GENOMIC DNA]</scope>
    <source>
        <strain evidence="1 2">F13-25</strain>
    </source>
</reference>
<comment type="caution">
    <text evidence="1">The sequence shown here is derived from an EMBL/GenBank/DDBJ whole genome shotgun (WGS) entry which is preliminary data.</text>
</comment>
<gene>
    <name evidence="1" type="ORF">EAF64_03800</name>
</gene>
<evidence type="ECO:0000313" key="1">
    <source>
        <dbReference type="EMBL" id="RXK51768.1"/>
    </source>
</evidence>
<protein>
    <submittedName>
        <fullName evidence="1">Uncharacterized protein</fullName>
    </submittedName>
</protein>
<accession>A0A498L0F8</accession>
<dbReference type="EMBL" id="RDFA01000001">
    <property type="protein sequence ID" value="RXK51768.1"/>
    <property type="molecule type" value="Genomic_DNA"/>
</dbReference>
<evidence type="ECO:0000313" key="2">
    <source>
        <dbReference type="Proteomes" id="UP000289691"/>
    </source>
</evidence>